<dbReference type="EMBL" id="CVTD020000022">
    <property type="protein sequence ID" value="CRZ35118.1"/>
    <property type="molecule type" value="Genomic_DNA"/>
</dbReference>
<reference evidence="1 2" key="1">
    <citation type="submission" date="2015-06" db="EMBL/GenBank/DDBJ databases">
        <authorList>
            <person name="Wibberg Daniel"/>
        </authorList>
    </citation>
    <scope>NUCLEOTIDE SEQUENCE [LARGE SCALE GENOMIC DNA]</scope>
    <source>
        <strain evidence="1 2">T3/55T</strain>
    </source>
</reference>
<gene>
    <name evidence="1" type="ORF">HHT355_1919</name>
</gene>
<keyword evidence="2" id="KW-1185">Reference proteome</keyword>
<proteinExistence type="predicted"/>
<dbReference type="AlphaFoldDB" id="A0A0H5SXN8"/>
<organism evidence="1 2">
    <name type="scientific">Herbinix hemicellulosilytica</name>
    <dbReference type="NCBI Taxonomy" id="1564487"/>
    <lineage>
        <taxon>Bacteria</taxon>
        <taxon>Bacillati</taxon>
        <taxon>Bacillota</taxon>
        <taxon>Clostridia</taxon>
        <taxon>Lachnospirales</taxon>
        <taxon>Lachnospiraceae</taxon>
        <taxon>Herbinix</taxon>
    </lineage>
</organism>
<evidence type="ECO:0000313" key="1">
    <source>
        <dbReference type="EMBL" id="CRZ35118.1"/>
    </source>
</evidence>
<name>A0A0H5SXN8_HERHM</name>
<sequence>MILEPVYLSYLCGSSLNANMYLADLYKRYAKKHNSEEWIQVNPDKELNEFLINVAENSKYFGPERARQNEDLVRGYHRLDELLEYMHNIIMYEKEYSLTLRKKWDPALHDFHIADSKLIWFQNDIINRTCSIKLKNVLLFGERKINRKLDVDIGTIEVKFSGVKKVDIIGELMADPDANTAFEYFTIENDDKLNFCLLVLVGICRPFILQIEYTDIEVEQIV</sequence>
<dbReference type="RefSeq" id="WP_103203214.1">
    <property type="nucleotide sequence ID" value="NZ_CVTD020000022.1"/>
</dbReference>
<accession>A0A0H5SXN8</accession>
<dbReference type="Proteomes" id="UP000236497">
    <property type="component" value="Unassembled WGS sequence"/>
</dbReference>
<protein>
    <submittedName>
        <fullName evidence="1">Uncharacterized protein</fullName>
    </submittedName>
</protein>
<evidence type="ECO:0000313" key="2">
    <source>
        <dbReference type="Proteomes" id="UP000236497"/>
    </source>
</evidence>